<proteinExistence type="predicted"/>
<sequence length="293" mass="32038">MISDIQDAARDGPIIVFIVSRSSCNAIQKTVKREDGPERVPNKVDRSSAGVMVCPVVENLGKLAQPGSRIWWRSTSWSTFLPLHAAGEYRKGGINLWHLYVSSCTSSLTVLISARGGRDRPQPAPFAAMSQTRNLPAGAKFALEFVEPELELLRPTASTVSYTEVTSVESTKAIALCTLRDNPFPMRDQPLTLLDIVAQMDVSQFAFLSACETAVGNFETPDEVIHPAAGLQFAGEGSVIGIFWGVNNTTVQRLANEFYGGFYVDSKMNSKKFARALHRAIRLPASDEDITLN</sequence>
<evidence type="ECO:0000259" key="1">
    <source>
        <dbReference type="Pfam" id="PF12770"/>
    </source>
</evidence>
<name>A0A1J8QEH3_9AGAM</name>
<dbReference type="AlphaFoldDB" id="A0A1J8QEH3"/>
<dbReference type="InterPro" id="IPR024983">
    <property type="entry name" value="CHAT_dom"/>
</dbReference>
<evidence type="ECO:0000313" key="2">
    <source>
        <dbReference type="EMBL" id="OJA20086.1"/>
    </source>
</evidence>
<feature type="domain" description="CHAT" evidence="1">
    <location>
        <begin position="173"/>
        <end position="280"/>
    </location>
</feature>
<organism evidence="2 3">
    <name type="scientific">Rhizopogon vesiculosus</name>
    <dbReference type="NCBI Taxonomy" id="180088"/>
    <lineage>
        <taxon>Eukaryota</taxon>
        <taxon>Fungi</taxon>
        <taxon>Dikarya</taxon>
        <taxon>Basidiomycota</taxon>
        <taxon>Agaricomycotina</taxon>
        <taxon>Agaricomycetes</taxon>
        <taxon>Agaricomycetidae</taxon>
        <taxon>Boletales</taxon>
        <taxon>Suillineae</taxon>
        <taxon>Rhizopogonaceae</taxon>
        <taxon>Rhizopogon</taxon>
    </lineage>
</organism>
<dbReference type="STRING" id="180088.A0A1J8QEH3"/>
<evidence type="ECO:0000313" key="3">
    <source>
        <dbReference type="Proteomes" id="UP000183567"/>
    </source>
</evidence>
<dbReference type="Pfam" id="PF12770">
    <property type="entry name" value="CHAT"/>
    <property type="match status" value="1"/>
</dbReference>
<keyword evidence="3" id="KW-1185">Reference proteome</keyword>
<gene>
    <name evidence="2" type="ORF">AZE42_02491</name>
</gene>
<dbReference type="OrthoDB" id="9991317at2759"/>
<dbReference type="EMBL" id="LVVM01000732">
    <property type="protein sequence ID" value="OJA20086.1"/>
    <property type="molecule type" value="Genomic_DNA"/>
</dbReference>
<accession>A0A1J8QEH3</accession>
<dbReference type="Proteomes" id="UP000183567">
    <property type="component" value="Unassembled WGS sequence"/>
</dbReference>
<protein>
    <recommendedName>
        <fullName evidence="1">CHAT domain-containing protein</fullName>
    </recommendedName>
</protein>
<reference evidence="2 3" key="1">
    <citation type="submission" date="2016-03" db="EMBL/GenBank/DDBJ databases">
        <title>Comparative genomics of the ectomycorrhizal sister species Rhizopogon vinicolor and Rhizopogon vesiculosus (Basidiomycota: Boletales) reveals a divergence of the mating type B locus.</title>
        <authorList>
            <person name="Mujic A.B."/>
            <person name="Kuo A."/>
            <person name="Tritt A."/>
            <person name="Lipzen A."/>
            <person name="Chen C."/>
            <person name="Johnson J."/>
            <person name="Sharma A."/>
            <person name="Barry K."/>
            <person name="Grigoriev I.V."/>
            <person name="Spatafora J.W."/>
        </authorList>
    </citation>
    <scope>NUCLEOTIDE SEQUENCE [LARGE SCALE GENOMIC DNA]</scope>
    <source>
        <strain evidence="2 3">AM-OR11-056</strain>
    </source>
</reference>
<comment type="caution">
    <text evidence="2">The sequence shown here is derived from an EMBL/GenBank/DDBJ whole genome shotgun (WGS) entry which is preliminary data.</text>
</comment>